<gene>
    <name evidence="2" type="ORF">KDI_13800</name>
</gene>
<dbReference type="Gene3D" id="3.40.50.1390">
    <property type="entry name" value="Resolvase, N-terminal catalytic domain"/>
    <property type="match status" value="1"/>
</dbReference>
<protein>
    <recommendedName>
        <fullName evidence="1">Resolvase/invertase-type recombinase catalytic domain-containing protein</fullName>
    </recommendedName>
</protein>
<evidence type="ECO:0000313" key="2">
    <source>
        <dbReference type="EMBL" id="GCF07816.1"/>
    </source>
</evidence>
<feature type="domain" description="Resolvase/invertase-type recombinase catalytic" evidence="1">
    <location>
        <begin position="19"/>
        <end position="98"/>
    </location>
</feature>
<dbReference type="GO" id="GO:0000150">
    <property type="term" value="F:DNA strand exchange activity"/>
    <property type="evidence" value="ECO:0007669"/>
    <property type="project" value="InterPro"/>
</dbReference>
<evidence type="ECO:0000313" key="3">
    <source>
        <dbReference type="Proteomes" id="UP000322530"/>
    </source>
</evidence>
<name>A0A5A5T9H8_9CHLR</name>
<dbReference type="InterPro" id="IPR006119">
    <property type="entry name" value="Resolv_N"/>
</dbReference>
<dbReference type="GO" id="GO:0003677">
    <property type="term" value="F:DNA binding"/>
    <property type="evidence" value="ECO:0007669"/>
    <property type="project" value="InterPro"/>
</dbReference>
<reference evidence="2 3" key="1">
    <citation type="submission" date="2019-01" db="EMBL/GenBank/DDBJ databases">
        <title>Draft genome sequence of Dictyobacter sp. Uno17.</title>
        <authorList>
            <person name="Wang C.M."/>
            <person name="Zheng Y."/>
            <person name="Sakai Y."/>
            <person name="Abe K."/>
            <person name="Yokota A."/>
            <person name="Yabe S."/>
        </authorList>
    </citation>
    <scope>NUCLEOTIDE SEQUENCE [LARGE SCALE GENOMIC DNA]</scope>
    <source>
        <strain evidence="2 3">Uno17</strain>
    </source>
</reference>
<proteinExistence type="predicted"/>
<dbReference type="InterPro" id="IPR036162">
    <property type="entry name" value="Resolvase-like_N_sf"/>
</dbReference>
<evidence type="ECO:0000259" key="1">
    <source>
        <dbReference type="Pfam" id="PF00239"/>
    </source>
</evidence>
<dbReference type="EMBL" id="BIXY01000015">
    <property type="protein sequence ID" value="GCF07816.1"/>
    <property type="molecule type" value="Genomic_DNA"/>
</dbReference>
<keyword evidence="3" id="KW-1185">Reference proteome</keyword>
<accession>A0A5A5T9H8</accession>
<dbReference type="RefSeq" id="WP_172631926.1">
    <property type="nucleotide sequence ID" value="NZ_BIXY01000015.1"/>
</dbReference>
<dbReference type="Proteomes" id="UP000322530">
    <property type="component" value="Unassembled WGS sequence"/>
</dbReference>
<organism evidence="2 3">
    <name type="scientific">Dictyobacter arantiisoli</name>
    <dbReference type="NCBI Taxonomy" id="2014874"/>
    <lineage>
        <taxon>Bacteria</taxon>
        <taxon>Bacillati</taxon>
        <taxon>Chloroflexota</taxon>
        <taxon>Ktedonobacteria</taxon>
        <taxon>Ktedonobacterales</taxon>
        <taxon>Dictyobacteraceae</taxon>
        <taxon>Dictyobacter</taxon>
    </lineage>
</organism>
<dbReference type="Pfam" id="PF00239">
    <property type="entry name" value="Resolvase"/>
    <property type="match status" value="1"/>
</dbReference>
<dbReference type="AlphaFoldDB" id="A0A5A5T9H8"/>
<dbReference type="SUPFAM" id="SSF53041">
    <property type="entry name" value="Resolvase-like"/>
    <property type="match status" value="1"/>
</dbReference>
<comment type="caution">
    <text evidence="2">The sequence shown here is derived from an EMBL/GenBank/DDBJ whole genome shotgun (WGS) entry which is preliminary data.</text>
</comment>
<sequence length="101" mass="11941">MAADYNQNEKYRGLRALEFLRVSSVEQEKMYGWPRQHAEIQKKLIDPLSLRIVDTLRDSYTGLEFQEREALHVVLDKAKKGEYDILIMDMLDRLGRKGLER</sequence>